<dbReference type="AlphaFoldDB" id="A0A0D3KBG4"/>
<dbReference type="KEGG" id="ehx:EMIHUDRAFT_462597"/>
<dbReference type="EnsemblProtists" id="EOD33099">
    <property type="protein sequence ID" value="EOD33099"/>
    <property type="gene ID" value="EMIHUDRAFT_462597"/>
</dbReference>
<feature type="chain" id="PRO_5044291752" evidence="1">
    <location>
        <begin position="19"/>
        <end position="516"/>
    </location>
</feature>
<organism evidence="2 3">
    <name type="scientific">Emiliania huxleyi (strain CCMP1516)</name>
    <dbReference type="NCBI Taxonomy" id="280463"/>
    <lineage>
        <taxon>Eukaryota</taxon>
        <taxon>Haptista</taxon>
        <taxon>Haptophyta</taxon>
        <taxon>Prymnesiophyceae</taxon>
        <taxon>Isochrysidales</taxon>
        <taxon>Noelaerhabdaceae</taxon>
        <taxon>Emiliania</taxon>
    </lineage>
</organism>
<evidence type="ECO:0000313" key="3">
    <source>
        <dbReference type="Proteomes" id="UP000013827"/>
    </source>
</evidence>
<reference evidence="2" key="2">
    <citation type="submission" date="2024-10" db="UniProtKB">
        <authorList>
            <consortium name="EnsemblProtists"/>
        </authorList>
    </citation>
    <scope>IDENTIFICATION</scope>
</reference>
<dbReference type="HOGENOM" id="CLU_528349_0_0_1"/>
<dbReference type="PaxDb" id="2903-EOD33099"/>
<proteinExistence type="predicted"/>
<dbReference type="Proteomes" id="UP000013827">
    <property type="component" value="Unassembled WGS sequence"/>
</dbReference>
<feature type="signal peptide" evidence="1">
    <location>
        <begin position="1"/>
        <end position="18"/>
    </location>
</feature>
<accession>A0A0D3KBG4</accession>
<protein>
    <submittedName>
        <fullName evidence="2">Uncharacterized protein</fullName>
    </submittedName>
</protein>
<sequence length="516" mass="53972">MRVLGLLGLIARLPFVDAAAARGALFPRSGALTVAAELRLGANALTSAEIALLSMKLRRDCNVAALWSDAVPTLAEVCKEQATAATDFPGPLPVVFAGAASEVGMAVAAGASAVVLAPANAAAEALGVDVLWRVSSAAEVAAVADAGHGSGTFLVDGEGADVGDILGAIPPEAAAVVAISAMQADNEEVSLGRRLAAAGCRSLLVRGACVGDDEDVAYTRFVVGGLTSKMSSKFKIDGSATSVFDYGDFAETILHLRRPSVFVCVCSAAAQPAECIASLATFRGRFGDGRVVAIKGWSLKKLPHQVDEVACEFGLTDVYWQKMGTSDGSDASAAGDLRAELGIPGNATVFGRYGGHSSFNIPFVHSAIVEVASARPELYFLFANTKRFSTANQPNLLFLPSLKDAHRKASFVRTSDAMLHARHEGETFGLAVAEFNVAGKPVITSSEAHDNHRARAHLDALAGNGLLYHDKASLMGILLGFNRTAARAKDWRAPKYAELTPSRVMQRFDELFLQGG</sequence>
<dbReference type="eggNOG" id="ENOG502S85R">
    <property type="taxonomic scope" value="Eukaryota"/>
</dbReference>
<keyword evidence="3" id="KW-1185">Reference proteome</keyword>
<dbReference type="Gene3D" id="3.40.50.2000">
    <property type="entry name" value="Glycogen Phosphorylase B"/>
    <property type="match status" value="1"/>
</dbReference>
<keyword evidence="1" id="KW-0732">Signal</keyword>
<dbReference type="GeneID" id="17278369"/>
<evidence type="ECO:0000256" key="1">
    <source>
        <dbReference type="SAM" id="SignalP"/>
    </source>
</evidence>
<reference evidence="3" key="1">
    <citation type="journal article" date="2013" name="Nature">
        <title>Pan genome of the phytoplankton Emiliania underpins its global distribution.</title>
        <authorList>
            <person name="Read B.A."/>
            <person name="Kegel J."/>
            <person name="Klute M.J."/>
            <person name="Kuo A."/>
            <person name="Lefebvre S.C."/>
            <person name="Maumus F."/>
            <person name="Mayer C."/>
            <person name="Miller J."/>
            <person name="Monier A."/>
            <person name="Salamov A."/>
            <person name="Young J."/>
            <person name="Aguilar M."/>
            <person name="Claverie J.M."/>
            <person name="Frickenhaus S."/>
            <person name="Gonzalez K."/>
            <person name="Herman E.K."/>
            <person name="Lin Y.C."/>
            <person name="Napier J."/>
            <person name="Ogata H."/>
            <person name="Sarno A.F."/>
            <person name="Shmutz J."/>
            <person name="Schroeder D."/>
            <person name="de Vargas C."/>
            <person name="Verret F."/>
            <person name="von Dassow P."/>
            <person name="Valentin K."/>
            <person name="Van de Peer Y."/>
            <person name="Wheeler G."/>
            <person name="Dacks J.B."/>
            <person name="Delwiche C.F."/>
            <person name="Dyhrman S.T."/>
            <person name="Glockner G."/>
            <person name="John U."/>
            <person name="Richards T."/>
            <person name="Worden A.Z."/>
            <person name="Zhang X."/>
            <person name="Grigoriev I.V."/>
            <person name="Allen A.E."/>
            <person name="Bidle K."/>
            <person name="Borodovsky M."/>
            <person name="Bowler C."/>
            <person name="Brownlee C."/>
            <person name="Cock J.M."/>
            <person name="Elias M."/>
            <person name="Gladyshev V.N."/>
            <person name="Groth M."/>
            <person name="Guda C."/>
            <person name="Hadaegh A."/>
            <person name="Iglesias-Rodriguez M.D."/>
            <person name="Jenkins J."/>
            <person name="Jones B.M."/>
            <person name="Lawson T."/>
            <person name="Leese F."/>
            <person name="Lindquist E."/>
            <person name="Lobanov A."/>
            <person name="Lomsadze A."/>
            <person name="Malik S.B."/>
            <person name="Marsh M.E."/>
            <person name="Mackinder L."/>
            <person name="Mock T."/>
            <person name="Mueller-Roeber B."/>
            <person name="Pagarete A."/>
            <person name="Parker M."/>
            <person name="Probert I."/>
            <person name="Quesneville H."/>
            <person name="Raines C."/>
            <person name="Rensing S.A."/>
            <person name="Riano-Pachon D.M."/>
            <person name="Richier S."/>
            <person name="Rokitta S."/>
            <person name="Shiraiwa Y."/>
            <person name="Soanes D.M."/>
            <person name="van der Giezen M."/>
            <person name="Wahlund T.M."/>
            <person name="Williams B."/>
            <person name="Wilson W."/>
            <person name="Wolfe G."/>
            <person name="Wurch L.L."/>
        </authorList>
    </citation>
    <scope>NUCLEOTIDE SEQUENCE</scope>
</reference>
<evidence type="ECO:0000313" key="2">
    <source>
        <dbReference type="EnsemblProtists" id="EOD33099"/>
    </source>
</evidence>
<name>A0A0D3KBG4_EMIH1</name>
<dbReference type="RefSeq" id="XP_005785528.1">
    <property type="nucleotide sequence ID" value="XM_005785471.1"/>
</dbReference>
<dbReference type="SUPFAM" id="SSF53756">
    <property type="entry name" value="UDP-Glycosyltransferase/glycogen phosphorylase"/>
    <property type="match status" value="1"/>
</dbReference>